<dbReference type="AlphaFoldDB" id="A0A9Q3JXS4"/>
<dbReference type="GO" id="GO:0004673">
    <property type="term" value="F:protein histidine kinase activity"/>
    <property type="evidence" value="ECO:0007669"/>
    <property type="project" value="TreeGrafter"/>
</dbReference>
<evidence type="ECO:0000313" key="3">
    <source>
        <dbReference type="EMBL" id="MBW0570434.1"/>
    </source>
</evidence>
<proteinExistence type="predicted"/>
<evidence type="ECO:0000256" key="2">
    <source>
        <dbReference type="ARBA" id="ARBA00023012"/>
    </source>
</evidence>
<dbReference type="GO" id="GO:0071474">
    <property type="term" value="P:cellular hyperosmotic response"/>
    <property type="evidence" value="ECO:0007669"/>
    <property type="project" value="TreeGrafter"/>
</dbReference>
<evidence type="ECO:0000313" key="4">
    <source>
        <dbReference type="Proteomes" id="UP000765509"/>
    </source>
</evidence>
<comment type="caution">
    <text evidence="3">The sequence shown here is derived from an EMBL/GenBank/DDBJ whole genome shotgun (WGS) entry which is preliminary data.</text>
</comment>
<dbReference type="Gene3D" id="3.40.50.2300">
    <property type="match status" value="1"/>
</dbReference>
<dbReference type="GO" id="GO:0000160">
    <property type="term" value="P:phosphorelay signal transduction system"/>
    <property type="evidence" value="ECO:0007669"/>
    <property type="project" value="UniProtKB-KW"/>
</dbReference>
<dbReference type="SUPFAM" id="SSF52172">
    <property type="entry name" value="CheY-like"/>
    <property type="match status" value="1"/>
</dbReference>
<dbReference type="Proteomes" id="UP000765509">
    <property type="component" value="Unassembled WGS sequence"/>
</dbReference>
<name>A0A9Q3JXS4_9BASI</name>
<keyword evidence="4" id="KW-1185">Reference proteome</keyword>
<sequence>MSQVGFIFASGPINFYPCSMPVKDVSEATQDIRKWEQAHSVAPVPIIGVTAHVLVGDREKCMNAGAL</sequence>
<gene>
    <name evidence="3" type="ORF">O181_110149</name>
</gene>
<reference evidence="3" key="1">
    <citation type="submission" date="2021-03" db="EMBL/GenBank/DDBJ databases">
        <title>Draft genome sequence of rust myrtle Austropuccinia psidii MF-1, a brazilian biotype.</title>
        <authorList>
            <person name="Quecine M.C."/>
            <person name="Pachon D.M.R."/>
            <person name="Bonatelli M.L."/>
            <person name="Correr F.H."/>
            <person name="Franceschini L.M."/>
            <person name="Leite T.F."/>
            <person name="Margarido G.R.A."/>
            <person name="Almeida C.A."/>
            <person name="Ferrarezi J.A."/>
            <person name="Labate C.A."/>
        </authorList>
    </citation>
    <scope>NUCLEOTIDE SEQUENCE</scope>
    <source>
        <strain evidence="3">MF-1</strain>
    </source>
</reference>
<keyword evidence="2" id="KW-0902">Two-component regulatory system</keyword>
<accession>A0A9Q3JXS4</accession>
<evidence type="ECO:0000256" key="1">
    <source>
        <dbReference type="ARBA" id="ARBA00022553"/>
    </source>
</evidence>
<dbReference type="PANTHER" id="PTHR45339">
    <property type="entry name" value="HYBRID SIGNAL TRANSDUCTION HISTIDINE KINASE J"/>
    <property type="match status" value="1"/>
</dbReference>
<keyword evidence="1" id="KW-0597">Phosphoprotein</keyword>
<dbReference type="EMBL" id="AVOT02086247">
    <property type="protein sequence ID" value="MBW0570434.1"/>
    <property type="molecule type" value="Genomic_DNA"/>
</dbReference>
<dbReference type="OrthoDB" id="10266508at2759"/>
<organism evidence="3 4">
    <name type="scientific">Austropuccinia psidii MF-1</name>
    <dbReference type="NCBI Taxonomy" id="1389203"/>
    <lineage>
        <taxon>Eukaryota</taxon>
        <taxon>Fungi</taxon>
        <taxon>Dikarya</taxon>
        <taxon>Basidiomycota</taxon>
        <taxon>Pucciniomycotina</taxon>
        <taxon>Pucciniomycetes</taxon>
        <taxon>Pucciniales</taxon>
        <taxon>Sphaerophragmiaceae</taxon>
        <taxon>Austropuccinia</taxon>
    </lineage>
</organism>
<dbReference type="InterPro" id="IPR011006">
    <property type="entry name" value="CheY-like_superfamily"/>
</dbReference>
<dbReference type="PANTHER" id="PTHR45339:SF1">
    <property type="entry name" value="HYBRID SIGNAL TRANSDUCTION HISTIDINE KINASE J"/>
    <property type="match status" value="1"/>
</dbReference>
<protein>
    <submittedName>
        <fullName evidence="3">Uncharacterized protein</fullName>
    </submittedName>
</protein>